<dbReference type="RefSeq" id="XP_060336745.1">
    <property type="nucleotide sequence ID" value="XM_060471448.1"/>
</dbReference>
<evidence type="ECO:0008006" key="3">
    <source>
        <dbReference type="Google" id="ProtNLM"/>
    </source>
</evidence>
<gene>
    <name evidence="1" type="ORF">EV420DRAFT_1508789</name>
</gene>
<protein>
    <recommendedName>
        <fullName evidence="3">F-box domain-containing protein</fullName>
    </recommendedName>
</protein>
<evidence type="ECO:0000313" key="2">
    <source>
        <dbReference type="Proteomes" id="UP001175211"/>
    </source>
</evidence>
<name>A0AA39NHU4_ARMTA</name>
<comment type="caution">
    <text evidence="1">The sequence shown here is derived from an EMBL/GenBank/DDBJ whole genome shotgun (WGS) entry which is preliminary data.</text>
</comment>
<dbReference type="EMBL" id="JAUEPS010000004">
    <property type="protein sequence ID" value="KAK0465918.1"/>
    <property type="molecule type" value="Genomic_DNA"/>
</dbReference>
<dbReference type="GeneID" id="85354996"/>
<dbReference type="Proteomes" id="UP001175211">
    <property type="component" value="Unassembled WGS sequence"/>
</dbReference>
<reference evidence="1" key="1">
    <citation type="submission" date="2023-06" db="EMBL/GenBank/DDBJ databases">
        <authorList>
            <consortium name="Lawrence Berkeley National Laboratory"/>
            <person name="Ahrendt S."/>
            <person name="Sahu N."/>
            <person name="Indic B."/>
            <person name="Wong-Bajracharya J."/>
            <person name="Merenyi Z."/>
            <person name="Ke H.-M."/>
            <person name="Monk M."/>
            <person name="Kocsube S."/>
            <person name="Drula E."/>
            <person name="Lipzen A."/>
            <person name="Balint B."/>
            <person name="Henrissat B."/>
            <person name="Andreopoulos B."/>
            <person name="Martin F.M."/>
            <person name="Harder C.B."/>
            <person name="Rigling D."/>
            <person name="Ford K.L."/>
            <person name="Foster G.D."/>
            <person name="Pangilinan J."/>
            <person name="Papanicolaou A."/>
            <person name="Barry K."/>
            <person name="LaButti K."/>
            <person name="Viragh M."/>
            <person name="Koriabine M."/>
            <person name="Yan M."/>
            <person name="Riley R."/>
            <person name="Champramary S."/>
            <person name="Plett K.L."/>
            <person name="Tsai I.J."/>
            <person name="Slot J."/>
            <person name="Sipos G."/>
            <person name="Plett J."/>
            <person name="Nagy L.G."/>
            <person name="Grigoriev I.V."/>
        </authorList>
    </citation>
    <scope>NUCLEOTIDE SEQUENCE</scope>
    <source>
        <strain evidence="1">CCBAS 213</strain>
    </source>
</reference>
<evidence type="ECO:0000313" key="1">
    <source>
        <dbReference type="EMBL" id="KAK0465918.1"/>
    </source>
</evidence>
<accession>A0AA39NHU4</accession>
<keyword evidence="2" id="KW-1185">Reference proteome</keyword>
<proteinExistence type="predicted"/>
<dbReference type="AlphaFoldDB" id="A0AA39NHU4"/>
<sequence>MPLLDLPPEILDAIIDELHGNKKSLLRASLACRAFYPRTRIHLFSVALLRGKSDCDRLRELITMAPKLALHFKSLEIKFTFRTIYISPVDFRALTVIESLINVTCLSLSSGSWHAMPDSVVSSLQSHSYHTLVIGQHFHFRSMGEICLLVKNSPDLQEARIMCSNSGITEECNMNHSLHFTPAPVTIHIDGSQDSAETLMKLVLSSGPCPFSCTNVDTLSIALEHESTTVLQCLNEYLTRSRRSLKHIRVTHFGPGFRTASSETLDVSSIEQIVVTVVRISPLANQISHILDWWISNLAAVNENCAIRSITFKIISLHPEPEEDLSLDWKDLWMRLDACCTSSKMTLLERVAVTFRSRPRPAEWDTFKTRMEGNFPRLKELGCEVVLNAM</sequence>
<organism evidence="1 2">
    <name type="scientific">Armillaria tabescens</name>
    <name type="common">Ringless honey mushroom</name>
    <name type="synonym">Agaricus tabescens</name>
    <dbReference type="NCBI Taxonomy" id="1929756"/>
    <lineage>
        <taxon>Eukaryota</taxon>
        <taxon>Fungi</taxon>
        <taxon>Dikarya</taxon>
        <taxon>Basidiomycota</taxon>
        <taxon>Agaricomycotina</taxon>
        <taxon>Agaricomycetes</taxon>
        <taxon>Agaricomycetidae</taxon>
        <taxon>Agaricales</taxon>
        <taxon>Marasmiineae</taxon>
        <taxon>Physalacriaceae</taxon>
        <taxon>Desarmillaria</taxon>
    </lineage>
</organism>